<proteinExistence type="predicted"/>
<reference evidence="8" key="2">
    <citation type="submission" date="2023-01" db="EMBL/GenBank/DDBJ databases">
        <authorList>
            <person name="Petersen C."/>
        </authorList>
    </citation>
    <scope>NUCLEOTIDE SEQUENCE</scope>
    <source>
        <strain evidence="8">IBT 17514</strain>
    </source>
</reference>
<organism evidence="8 9">
    <name type="scientific">Penicillium malachiteum</name>
    <dbReference type="NCBI Taxonomy" id="1324776"/>
    <lineage>
        <taxon>Eukaryota</taxon>
        <taxon>Fungi</taxon>
        <taxon>Dikarya</taxon>
        <taxon>Ascomycota</taxon>
        <taxon>Pezizomycotina</taxon>
        <taxon>Eurotiomycetes</taxon>
        <taxon>Eurotiomycetidae</taxon>
        <taxon>Eurotiales</taxon>
        <taxon>Aspergillaceae</taxon>
        <taxon>Penicillium</taxon>
    </lineage>
</organism>
<feature type="domain" description="Myb-like" evidence="6">
    <location>
        <begin position="139"/>
        <end position="182"/>
    </location>
</feature>
<feature type="domain" description="Myb-like" evidence="6">
    <location>
        <begin position="5"/>
        <end position="78"/>
    </location>
</feature>
<dbReference type="Proteomes" id="UP001215712">
    <property type="component" value="Unassembled WGS sequence"/>
</dbReference>
<evidence type="ECO:0000256" key="2">
    <source>
        <dbReference type="ARBA" id="ARBA00023125"/>
    </source>
</evidence>
<dbReference type="CDD" id="cd00167">
    <property type="entry name" value="SANT"/>
    <property type="match status" value="2"/>
</dbReference>
<keyword evidence="4" id="KW-0539">Nucleus</keyword>
<feature type="region of interest" description="Disordered" evidence="5">
    <location>
        <begin position="423"/>
        <end position="446"/>
    </location>
</feature>
<dbReference type="PROSITE" id="PS50090">
    <property type="entry name" value="MYB_LIKE"/>
    <property type="match status" value="3"/>
</dbReference>
<reference evidence="8" key="1">
    <citation type="journal article" date="2023" name="IMA Fungus">
        <title>Comparative genomic study of the Penicillium genus elucidates a diverse pangenome and 15 lateral gene transfer events.</title>
        <authorList>
            <person name="Petersen C."/>
            <person name="Sorensen T."/>
            <person name="Nielsen M.R."/>
            <person name="Sondergaard T.E."/>
            <person name="Sorensen J.L."/>
            <person name="Fitzpatrick D.A."/>
            <person name="Frisvad J.C."/>
            <person name="Nielsen K.L."/>
        </authorList>
    </citation>
    <scope>NUCLEOTIDE SEQUENCE</scope>
    <source>
        <strain evidence="8">IBT 17514</strain>
    </source>
</reference>
<protein>
    <submittedName>
        <fullName evidence="8">Uncharacterized protein</fullName>
    </submittedName>
</protein>
<accession>A0AAD6HL65</accession>
<dbReference type="GO" id="GO:0042795">
    <property type="term" value="P:snRNA transcription by RNA polymerase II"/>
    <property type="evidence" value="ECO:0007669"/>
    <property type="project" value="TreeGrafter"/>
</dbReference>
<dbReference type="GO" id="GO:0019185">
    <property type="term" value="C:snRNA-activating protein complex"/>
    <property type="evidence" value="ECO:0007669"/>
    <property type="project" value="TreeGrafter"/>
</dbReference>
<dbReference type="PANTHER" id="PTHR46621">
    <property type="entry name" value="SNRNA-ACTIVATING PROTEIN COMPLEX SUBUNIT 4"/>
    <property type="match status" value="1"/>
</dbReference>
<dbReference type="InterPro" id="IPR017930">
    <property type="entry name" value="Myb_dom"/>
</dbReference>
<evidence type="ECO:0000313" key="8">
    <source>
        <dbReference type="EMBL" id="KAJ5724917.1"/>
    </source>
</evidence>
<dbReference type="AlphaFoldDB" id="A0AAD6HL65"/>
<keyword evidence="2" id="KW-0238">DNA-binding</keyword>
<dbReference type="InterPro" id="IPR009057">
    <property type="entry name" value="Homeodomain-like_sf"/>
</dbReference>
<evidence type="ECO:0000256" key="3">
    <source>
        <dbReference type="ARBA" id="ARBA00023163"/>
    </source>
</evidence>
<dbReference type="GO" id="GO:0042796">
    <property type="term" value="P:snRNA transcription by RNA polymerase III"/>
    <property type="evidence" value="ECO:0007669"/>
    <property type="project" value="TreeGrafter"/>
</dbReference>
<keyword evidence="3" id="KW-0804">Transcription</keyword>
<dbReference type="Gene3D" id="1.10.10.60">
    <property type="entry name" value="Homeodomain-like"/>
    <property type="match status" value="3"/>
</dbReference>
<gene>
    <name evidence="8" type="ORF">N7493_006645</name>
</gene>
<dbReference type="PROSITE" id="PS51294">
    <property type="entry name" value="HTH_MYB"/>
    <property type="match status" value="2"/>
</dbReference>
<dbReference type="EMBL" id="JAQJAN010000008">
    <property type="protein sequence ID" value="KAJ5724917.1"/>
    <property type="molecule type" value="Genomic_DNA"/>
</dbReference>
<evidence type="ECO:0000256" key="5">
    <source>
        <dbReference type="SAM" id="MobiDB-lite"/>
    </source>
</evidence>
<feature type="compositionally biased region" description="Basic residues" evidence="5">
    <location>
        <begin position="430"/>
        <end position="446"/>
    </location>
</feature>
<dbReference type="InterPro" id="IPR051575">
    <property type="entry name" value="Myb-like_DNA-bd"/>
</dbReference>
<dbReference type="SMART" id="SM00717">
    <property type="entry name" value="SANT"/>
    <property type="match status" value="3"/>
</dbReference>
<evidence type="ECO:0000256" key="1">
    <source>
        <dbReference type="ARBA" id="ARBA00023015"/>
    </source>
</evidence>
<comment type="caution">
    <text evidence="8">The sequence shown here is derived from an EMBL/GenBank/DDBJ whole genome shotgun (WGS) entry which is preliminary data.</text>
</comment>
<dbReference type="GO" id="GO:0001006">
    <property type="term" value="F:RNA polymerase III type 3 promoter sequence-specific DNA binding"/>
    <property type="evidence" value="ECO:0007669"/>
    <property type="project" value="TreeGrafter"/>
</dbReference>
<name>A0AAD6HL65_9EURO</name>
<sequence>MASDSAATTRRLWSKLEDERLVSLVNRFGDQRGKEGNWKEISRHLPGRSNKVRLVQLICVENHTNGNQDCRKRWFHSLDPALRKGRWSKEEDELLLAAYRQLGPAWKDIALLIEGRKDDQCAKRYNDILNPLAKDRLKNWSPEEDQYLAAKVQEVGHKWAAISAGLPGRPPLTCRNRWRRLSKDLLKQPEESANTPITALPVVQDSQSVNGSFPTDLSFSMQSNGLNDTPNLELSTDLSLGLLPDNPLLSPVYGMDNMSIQSGSVYGMDSINLHNQRPDMTHGLPDSSFSFQQLEELYESAPEGPSFALPDRNYESEPNMLTDFHPRSSIPNVMTTHQHTRPRYSWQIHDGNYLDNIASLDLANTHPRPRPNPRSFQTRMPAPDSSLVIPEVDEESDPLLEQAAVRQVFSNNSIGGDLVPGTSTGPGIVQHHHHFHHHHYHHHYHH</sequence>
<feature type="domain" description="HTH myb-type" evidence="7">
    <location>
        <begin position="79"/>
        <end position="133"/>
    </location>
</feature>
<feature type="domain" description="Myb-like" evidence="6">
    <location>
        <begin position="79"/>
        <end position="129"/>
    </location>
</feature>
<evidence type="ECO:0000259" key="7">
    <source>
        <dbReference type="PROSITE" id="PS51294"/>
    </source>
</evidence>
<keyword evidence="1" id="KW-0805">Transcription regulation</keyword>
<evidence type="ECO:0000313" key="9">
    <source>
        <dbReference type="Proteomes" id="UP001215712"/>
    </source>
</evidence>
<dbReference type="PANTHER" id="PTHR46621:SF1">
    <property type="entry name" value="SNRNA-ACTIVATING PROTEIN COMPLEX SUBUNIT 4"/>
    <property type="match status" value="1"/>
</dbReference>
<dbReference type="SUPFAM" id="SSF46689">
    <property type="entry name" value="Homeodomain-like"/>
    <property type="match status" value="2"/>
</dbReference>
<keyword evidence="9" id="KW-1185">Reference proteome</keyword>
<dbReference type="GO" id="GO:0000978">
    <property type="term" value="F:RNA polymerase II cis-regulatory region sequence-specific DNA binding"/>
    <property type="evidence" value="ECO:0007669"/>
    <property type="project" value="TreeGrafter"/>
</dbReference>
<evidence type="ECO:0000256" key="4">
    <source>
        <dbReference type="ARBA" id="ARBA00023242"/>
    </source>
</evidence>
<dbReference type="Pfam" id="PF00249">
    <property type="entry name" value="Myb_DNA-binding"/>
    <property type="match status" value="3"/>
</dbReference>
<dbReference type="InterPro" id="IPR001005">
    <property type="entry name" value="SANT/Myb"/>
</dbReference>
<evidence type="ECO:0000259" key="6">
    <source>
        <dbReference type="PROSITE" id="PS50090"/>
    </source>
</evidence>
<feature type="domain" description="HTH myb-type" evidence="7">
    <location>
        <begin position="139"/>
        <end position="186"/>
    </location>
</feature>